<reference evidence="2 3" key="2">
    <citation type="submission" date="2024-09" db="EMBL/GenBank/DDBJ databases">
        <title>Draft genome sequence of Candidatus Magnetaquicoccaceae bacterium FCR-1.</title>
        <authorList>
            <person name="Shimoshige H."/>
            <person name="Shimamura S."/>
            <person name="Taoka A."/>
            <person name="Kobayashi H."/>
            <person name="Maekawa T."/>
        </authorList>
    </citation>
    <scope>NUCLEOTIDE SEQUENCE [LARGE SCALE GENOMIC DNA]</scope>
    <source>
        <strain evidence="2 3">FCR-1</strain>
    </source>
</reference>
<dbReference type="SUPFAM" id="SSF52091">
    <property type="entry name" value="SpoIIaa-like"/>
    <property type="match status" value="1"/>
</dbReference>
<dbReference type="PROSITE" id="PS50801">
    <property type="entry name" value="STAS"/>
    <property type="match status" value="1"/>
</dbReference>
<dbReference type="InterPro" id="IPR002645">
    <property type="entry name" value="STAS_dom"/>
</dbReference>
<dbReference type="RefSeq" id="WP_420903888.1">
    <property type="nucleotide sequence ID" value="NZ_BAAFGK010000002.1"/>
</dbReference>
<gene>
    <name evidence="2" type="ORF">SIID45300_00475</name>
</gene>
<keyword evidence="3" id="KW-1185">Reference proteome</keyword>
<dbReference type="Proteomes" id="UP001628193">
    <property type="component" value="Unassembled WGS sequence"/>
</dbReference>
<organism evidence="2 3">
    <name type="scientific">Candidatus Magnetaquiglobus chichijimensis</name>
    <dbReference type="NCBI Taxonomy" id="3141448"/>
    <lineage>
        <taxon>Bacteria</taxon>
        <taxon>Pseudomonadati</taxon>
        <taxon>Pseudomonadota</taxon>
        <taxon>Magnetococcia</taxon>
        <taxon>Magnetococcales</taxon>
        <taxon>Candidatus Magnetaquicoccaceae</taxon>
        <taxon>Candidatus Magnetaquiglobus</taxon>
    </lineage>
</organism>
<sequence length="105" mass="12154">MAQLNVEMIDNSARIELPEVFDYYLMEKFLNSSKTLSECESIVIDFKHTKYIDSPAIATLFRLRELVKERDCIKIININRNIYDLLTITGYVGLLGKDNFDNITA</sequence>
<reference evidence="2 3" key="1">
    <citation type="submission" date="2024-05" db="EMBL/GenBank/DDBJ databases">
        <authorList>
            <consortium name="Candidatus Magnetaquicoccaceae bacterium FCR-1 genome sequencing consortium"/>
            <person name="Shimoshige H."/>
            <person name="Shimamura S."/>
            <person name="Taoka A."/>
            <person name="Kobayashi H."/>
            <person name="Maekawa T."/>
        </authorList>
    </citation>
    <scope>NUCLEOTIDE SEQUENCE [LARGE SCALE GENOMIC DNA]</scope>
    <source>
        <strain evidence="2 3">FCR-1</strain>
    </source>
</reference>
<dbReference type="Pfam" id="PF01740">
    <property type="entry name" value="STAS"/>
    <property type="match status" value="1"/>
</dbReference>
<dbReference type="InterPro" id="IPR036513">
    <property type="entry name" value="STAS_dom_sf"/>
</dbReference>
<evidence type="ECO:0000259" key="1">
    <source>
        <dbReference type="PROSITE" id="PS50801"/>
    </source>
</evidence>
<proteinExistence type="predicted"/>
<evidence type="ECO:0000313" key="2">
    <source>
        <dbReference type="EMBL" id="GAB0056170.1"/>
    </source>
</evidence>
<evidence type="ECO:0000313" key="3">
    <source>
        <dbReference type="Proteomes" id="UP001628193"/>
    </source>
</evidence>
<accession>A0ABQ0C5K5</accession>
<dbReference type="EMBL" id="BAAFGK010000002">
    <property type="protein sequence ID" value="GAB0056170.1"/>
    <property type="molecule type" value="Genomic_DNA"/>
</dbReference>
<feature type="domain" description="STAS" evidence="1">
    <location>
        <begin position="1"/>
        <end position="105"/>
    </location>
</feature>
<comment type="caution">
    <text evidence="2">The sequence shown here is derived from an EMBL/GenBank/DDBJ whole genome shotgun (WGS) entry which is preliminary data.</text>
</comment>
<dbReference type="Gene3D" id="3.30.750.24">
    <property type="entry name" value="STAS domain"/>
    <property type="match status" value="1"/>
</dbReference>
<name>A0ABQ0C5K5_9PROT</name>
<protein>
    <recommendedName>
        <fullName evidence="1">STAS domain-containing protein</fullName>
    </recommendedName>
</protein>